<feature type="domain" description="C2H2-type" evidence="2">
    <location>
        <begin position="2207"/>
        <end position="2228"/>
    </location>
</feature>
<dbReference type="EMBL" id="CAMXCT030003323">
    <property type="protein sequence ID" value="CAL4791037.1"/>
    <property type="molecule type" value="Genomic_DNA"/>
</dbReference>
<organism evidence="3">
    <name type="scientific">Cladocopium goreaui</name>
    <dbReference type="NCBI Taxonomy" id="2562237"/>
    <lineage>
        <taxon>Eukaryota</taxon>
        <taxon>Sar</taxon>
        <taxon>Alveolata</taxon>
        <taxon>Dinophyceae</taxon>
        <taxon>Suessiales</taxon>
        <taxon>Symbiodiniaceae</taxon>
        <taxon>Cladocopium</taxon>
    </lineage>
</organism>
<sequence length="2839" mass="322505">MSQFRTTDAFYDVPSRWATANANAGERGIENPEDANHFLHEAPESVQILFDALLAEGVVEGPRIHESVFLRSWYVHHLHAPQCFQYRVIEINGHWRHWYNDIVSAWRNRVLPGEQAIFDIVHPNPPRSGAPPEGFMFDIILTQGLDAPRRGGLITILQRDDIAQRAHHAVAASLPEVVSGYQLVQSAESTHECNFHQCINRHGRIRLPYTMTPVHHMQDGDSFTVAIHTRHPDANASMVNSSHDMHVHETEQGNGECTDQADVPFQEEADHEPGDESPVPSPSVVSSSDLQQGVHIHRLGHQQIFGRPRWDTVEHALRDIAVLIGEPFHQLMHLHHLQTAPMDSATHEDSVIVQHVNDIPPGSTEQLVLIDVEMHTSQHSVSVPRAPLVTRQVHKVVPTLVRRHLLHITKTAAYCDWHPQDCIVFCNRAIWHLHDLGPRRITHGMYFRIIVPPPVQATWEISHAIRVFHEAHELLDSADAYRVAETVLNEGQLWPQGGEPAPQPSHRTCKSAELDHEIDIPMMLPPHVRMRRPRPVHDGTETWLLELGQIFSEEAEAETVDGDAYLYIQTWYIDHARHRICRRPRPLRLEPQSVVWIDDFRHEWRDVMDRNTFFSIYVIKPKPPQYRHLGYACHVLLEQNRPRGGAAGILTALFEGLPNDAMMQSAYATPRFLTQQDLIDLMEITHICDGRRCRAFHFREPVHIVPATEVSSGFSISLHVDPPVSQMPIRPSTPGYFDDLVLMQKPLRSDIVHIVPLLQSFVHNQIVWSHPDINNPDQQFRTWSGLGIAVQIHTDGVQDPPAEVHDHAVNIPTNQQEGAFTFNPQALPFQPGLGLTEASEFVQELHDQWTRVAFSWGDELEYAWFFTWFVDHRQMFPRCMVGRMVALTSDFMNWERTLQEAWRDVLDPTLRQEMHVVTPQPPNLEPGIGGHVIMIQEPRETWVTSLVSIFDTFISARENNMMRMAITTDEHIRLEQIVYQCGYALVAGQIDPNVPCQGWIDGHRLPAGQRWPGRSGHEITLRVYRRVVQMPVYPDADDTATLMQLPQERKAMGHTAQTLQLHQLLSFQEPESFIRLQAQSASSLQDDFLKAREREHPAATQDCTTKLMRAIRLLAYSPESVPQFIEVEHHATEGDVRCELALWCDLLAMPTWHWLPDIDVMLSLEFWHEQYHYLYVDTDDMPYHFTFHDVTHLPRTEIQHMKWLHSQGHTRAVVLHMQPTSHDQVQIIKFKDQQPKVPKITARQATPWPSRLIKKSSIAPLYRTTVPVDIHSNCTWSIGLDQMQIDSFFDSAKQILCRTFQGLELPTHVQEALRHCQPLERLDRIVIYTDGSSQPEHRRKPLARVEAEGNGDTWAFLILGEQYVDDTTSKINVIGWTAQPVLYDVEAAHCIGSCIVGSETAEREAMFWSGAWRLAQNCDVPTHFCTDSRTAGRQASGLDSSNVADTSFINLRSIFQCLESSLQEGLAVTHVKGHSLDPWNDLVDLLAKQERAKSFYHPRQALDMRVWKNSLRHFWTQFASNVGLPHYLGEAFDVRPPALPQSVPAPSPLMHLVKDEEVYVLIDANAEPGPTDGIHVGPRQTKTSKSTKFLREFLETWKLALPCTFSCHSGSQATWTTPDGRSQHCIDHVCLPLSRLGDCKFSRIVEELDLGNGHLDHTATAVEVVWQQVVQLPLRRSRIASISRASIDAAMQAPLAHYVVPSWEQDIHTHVENHNQHVLKTLTTHCAKTPNAAKKSFITPDIWELRACKLQCRRVVKDIAQRCRQELIRAVWLGWKQQCLPEKEDMSHYAQIYFPYTVALSCWQLHQGVQLHVLAVNLKKALKCARLKAVQIDVMALPDEVAASEVLRTVKKHVGPTNLKNLKKPTLPMLKDMSGHMCVHPEQLRDAWIDFFGQMEGGVRMTWEDLIDRWRSSLGQFQQSEVSLGPEDESLHHKGGTLVPAYKGKGPTTEPASYRSLLISSHMGKVLHRTIRQHQSSMYEQYLCAQQLGGRKKVPVTLGLHEARAFLRNGQQQGLSVGLLLVDLTEAFYRVLRPLAVGDQYSDVQIAQIVHKLGMSPDTLHELHEHLKQPSAVEQAHLPCHLRKVLHALHTDTYFQIHGQEDCCHTSVGSRPGDCFADVVFSYLFSRVLKAYQQKLAEADLQQGLLQKAGIVTSLLLDTLKGYGLTPNLKKGKTELLFSLRGGEGAHMFRRHGLLSSIRYLFDHTRCEACMKEYYTYGKLHNHLRHSHQCRITLQRRLPELQPQEGHGSVVDRALDRQHDGLLPPMASHGPSLPVPLPRDIQDFDTEFYGECAEILLSDRSVTAKNAAVRTMACTKTLSWTQFSLTLDRFKTHVQHADLEAFHMSMSDLDEMFDDLLKVDTWPWMKHDQADLQEIRQILVGNQLMHFCITMMTVLYITGGCGALEHPARPPNEKSASIWNTPLINLLLQLPGFHLWEFAQGLLGAITAKPTMLLSLNLPSLGQQICAWRVVDNLPKGASIGQGSDGKFRTFVLKEYPPALCGAIATSFMQTLCTVPVSAVQIPCEFFVRCSTMECKEYSEELGPDFAGGDKQEQQTVFDEFLGVRGSRSSRMTPSEPRIQKALEMLQQDDTDWYFIPLLSESDTDLSRYSEDVKKQLQNLGGSYIYGPSTIYSGHCPLYAELGNATQRHHEDMKAVMEDRFGWLLDNVKQVLADAVAPDPVEWMSYPYIKMHRGDSLDGLPEHFRQLALQVAPPHRDQQFMSYVPEALQPTAQTLTFTLPLQVPSGGAGLRVFDAFLDKPSGKLLNQEGKELPSSGKAYQKLIRKLSHEDVVYLPGRMLLFSGDQLHAVSPYRNPISSDRRIVLQGHGIFQNHTWWLFG</sequence>
<proteinExistence type="predicted"/>
<reference evidence="4" key="2">
    <citation type="submission" date="2024-04" db="EMBL/GenBank/DDBJ databases">
        <authorList>
            <person name="Chen Y."/>
            <person name="Shah S."/>
            <person name="Dougan E. K."/>
            <person name="Thang M."/>
            <person name="Chan C."/>
        </authorList>
    </citation>
    <scope>NUCLEOTIDE SEQUENCE [LARGE SCALE GENOMIC DNA]</scope>
</reference>
<evidence type="ECO:0000313" key="4">
    <source>
        <dbReference type="EMBL" id="CAL1157100.1"/>
    </source>
</evidence>
<dbReference type="PROSITE" id="PS00028">
    <property type="entry name" value="ZINC_FINGER_C2H2_1"/>
    <property type="match status" value="1"/>
</dbReference>
<feature type="region of interest" description="Disordered" evidence="1">
    <location>
        <begin position="1925"/>
        <end position="1947"/>
    </location>
</feature>
<evidence type="ECO:0000313" key="5">
    <source>
        <dbReference type="EMBL" id="CAL4791037.1"/>
    </source>
</evidence>
<dbReference type="InterPro" id="IPR036397">
    <property type="entry name" value="RNaseH_sf"/>
</dbReference>
<evidence type="ECO:0000313" key="3">
    <source>
        <dbReference type="EMBL" id="CAI4003725.1"/>
    </source>
</evidence>
<dbReference type="Proteomes" id="UP001152797">
    <property type="component" value="Unassembled WGS sequence"/>
</dbReference>
<comment type="caution">
    <text evidence="3">The sequence shown here is derived from an EMBL/GenBank/DDBJ whole genome shotgun (WGS) entry which is preliminary data.</text>
</comment>
<dbReference type="GO" id="GO:0003676">
    <property type="term" value="F:nucleic acid binding"/>
    <property type="evidence" value="ECO:0007669"/>
    <property type="project" value="InterPro"/>
</dbReference>
<evidence type="ECO:0000256" key="1">
    <source>
        <dbReference type="SAM" id="MobiDB-lite"/>
    </source>
</evidence>
<dbReference type="EMBL" id="CAMXCT020003323">
    <property type="protein sequence ID" value="CAL1157100.1"/>
    <property type="molecule type" value="Genomic_DNA"/>
</dbReference>
<accession>A0A9P1D5N2</accession>
<evidence type="ECO:0000259" key="2">
    <source>
        <dbReference type="PROSITE" id="PS00028"/>
    </source>
</evidence>
<feature type="region of interest" description="Disordered" evidence="1">
    <location>
        <begin position="268"/>
        <end position="290"/>
    </location>
</feature>
<dbReference type="OrthoDB" id="438677at2759"/>
<reference evidence="3" key="1">
    <citation type="submission" date="2022-10" db="EMBL/GenBank/DDBJ databases">
        <authorList>
            <person name="Chen Y."/>
            <person name="Dougan E. K."/>
            <person name="Chan C."/>
            <person name="Rhodes N."/>
            <person name="Thang M."/>
        </authorList>
    </citation>
    <scope>NUCLEOTIDE SEQUENCE</scope>
</reference>
<dbReference type="EMBL" id="CAMXCT010003323">
    <property type="protein sequence ID" value="CAI4003725.1"/>
    <property type="molecule type" value="Genomic_DNA"/>
</dbReference>
<protein>
    <submittedName>
        <fullName evidence="5">RNase H type-1 domain-containing protein</fullName>
    </submittedName>
</protein>
<name>A0A9P1D5N2_9DINO</name>
<gene>
    <name evidence="3" type="ORF">C1SCF055_LOCUS29572</name>
</gene>
<evidence type="ECO:0000313" key="6">
    <source>
        <dbReference type="Proteomes" id="UP001152797"/>
    </source>
</evidence>
<dbReference type="InterPro" id="IPR013087">
    <property type="entry name" value="Znf_C2H2_type"/>
</dbReference>
<dbReference type="Gene3D" id="3.30.420.10">
    <property type="entry name" value="Ribonuclease H-like superfamily/Ribonuclease H"/>
    <property type="match status" value="1"/>
</dbReference>
<keyword evidence="6" id="KW-1185">Reference proteome</keyword>